<dbReference type="GO" id="GO:0005615">
    <property type="term" value="C:extracellular space"/>
    <property type="evidence" value="ECO:0007669"/>
    <property type="project" value="UniProtKB-ARBA"/>
</dbReference>
<dbReference type="FunFam" id="3.90.176.10:FF:000001">
    <property type="entry name" value="NAD(P)(+)--arginine ADP-ribosyltransferase"/>
    <property type="match status" value="1"/>
</dbReference>
<name>A0A7K7CPI2_APHCE</name>
<feature type="chain" id="PRO_5029932065" description="NAD(P)(+)--arginine ADP-ribosyltransferase" evidence="10">
    <location>
        <begin position="25"/>
        <end position="264"/>
    </location>
</feature>
<dbReference type="SUPFAM" id="SSF56399">
    <property type="entry name" value="ADP-ribosylation"/>
    <property type="match status" value="1"/>
</dbReference>
<gene>
    <name evidence="11" type="primary">Nrt2_0</name>
    <name evidence="11" type="ORF">APHCOE_R06089</name>
</gene>
<dbReference type="GO" id="GO:0046677">
    <property type="term" value="P:response to antibiotic"/>
    <property type="evidence" value="ECO:0007669"/>
    <property type="project" value="UniProtKB-ARBA"/>
</dbReference>
<organism evidence="11 12">
    <name type="scientific">Aphelocoma coerulescens</name>
    <name type="common">Florida scrub-jay</name>
    <name type="synonym">Corvus coerulescens</name>
    <dbReference type="NCBI Taxonomy" id="39617"/>
    <lineage>
        <taxon>Eukaryota</taxon>
        <taxon>Metazoa</taxon>
        <taxon>Chordata</taxon>
        <taxon>Craniata</taxon>
        <taxon>Vertebrata</taxon>
        <taxon>Euteleostomi</taxon>
        <taxon>Archelosauria</taxon>
        <taxon>Archosauria</taxon>
        <taxon>Dinosauria</taxon>
        <taxon>Saurischia</taxon>
        <taxon>Theropoda</taxon>
        <taxon>Coelurosauria</taxon>
        <taxon>Aves</taxon>
        <taxon>Neognathae</taxon>
        <taxon>Neoaves</taxon>
        <taxon>Telluraves</taxon>
        <taxon>Australaves</taxon>
        <taxon>Passeriformes</taxon>
        <taxon>Corvoidea</taxon>
        <taxon>Corvidae</taxon>
        <taxon>Aphelocoma</taxon>
    </lineage>
</organism>
<feature type="non-terminal residue" evidence="11">
    <location>
        <position position="1"/>
    </location>
</feature>
<evidence type="ECO:0000256" key="8">
    <source>
        <dbReference type="ARBA" id="ARBA00023157"/>
    </source>
</evidence>
<evidence type="ECO:0000313" key="12">
    <source>
        <dbReference type="Proteomes" id="UP000575874"/>
    </source>
</evidence>
<evidence type="ECO:0000256" key="4">
    <source>
        <dbReference type="ARBA" id="ARBA00022695"/>
    </source>
</evidence>
<dbReference type="PRINTS" id="PR00970">
    <property type="entry name" value="RIBTRNSFRASE"/>
</dbReference>
<protein>
    <recommendedName>
        <fullName evidence="10">NAD(P)(+)--arginine ADP-ribosyltransferase</fullName>
        <ecNumber evidence="10">2.4.2.31</ecNumber>
    </recommendedName>
    <alternativeName>
        <fullName evidence="10">Mono(ADP-ribosyl)transferase</fullName>
    </alternativeName>
</protein>
<keyword evidence="6 10" id="KW-0521">NADP</keyword>
<dbReference type="InterPro" id="IPR000768">
    <property type="entry name" value="ART"/>
</dbReference>
<evidence type="ECO:0000256" key="7">
    <source>
        <dbReference type="ARBA" id="ARBA00023027"/>
    </source>
</evidence>
<evidence type="ECO:0000256" key="5">
    <source>
        <dbReference type="ARBA" id="ARBA00022729"/>
    </source>
</evidence>
<comment type="similarity">
    <text evidence="1 10">Belongs to the Arg-specific ADP-ribosyltransferase family.</text>
</comment>
<keyword evidence="5 10" id="KW-0732">Signal</keyword>
<keyword evidence="8" id="KW-1015">Disulfide bond</keyword>
<dbReference type="GO" id="GO:0044194">
    <property type="term" value="C:cytolytic granule"/>
    <property type="evidence" value="ECO:0007669"/>
    <property type="project" value="UniProtKB-ARBA"/>
</dbReference>
<feature type="non-terminal residue" evidence="11">
    <location>
        <position position="264"/>
    </location>
</feature>
<feature type="signal peptide" evidence="10">
    <location>
        <begin position="1"/>
        <end position="24"/>
    </location>
</feature>
<dbReference type="GO" id="GO:0003950">
    <property type="term" value="F:NAD+ poly-ADP-ribosyltransferase activity"/>
    <property type="evidence" value="ECO:0007669"/>
    <property type="project" value="TreeGrafter"/>
</dbReference>
<dbReference type="Pfam" id="PF01129">
    <property type="entry name" value="ART"/>
    <property type="match status" value="1"/>
</dbReference>
<evidence type="ECO:0000256" key="2">
    <source>
        <dbReference type="ARBA" id="ARBA00022676"/>
    </source>
</evidence>
<dbReference type="PANTHER" id="PTHR10339">
    <property type="entry name" value="ADP-RIBOSYLTRANSFERASE"/>
    <property type="match status" value="1"/>
</dbReference>
<accession>A0A7K7CPI2</accession>
<keyword evidence="12" id="KW-1185">Reference proteome</keyword>
<comment type="catalytic activity">
    <reaction evidence="9 10">
        <text>L-arginyl-[protein] + NAD(+) = N(omega)-(ADP-D-ribosyl)-L-arginyl-[protein] + nicotinamide + H(+)</text>
        <dbReference type="Rhea" id="RHEA:19149"/>
        <dbReference type="Rhea" id="RHEA-COMP:10532"/>
        <dbReference type="Rhea" id="RHEA-COMP:15087"/>
        <dbReference type="ChEBI" id="CHEBI:15378"/>
        <dbReference type="ChEBI" id="CHEBI:17154"/>
        <dbReference type="ChEBI" id="CHEBI:29965"/>
        <dbReference type="ChEBI" id="CHEBI:57540"/>
        <dbReference type="ChEBI" id="CHEBI:142554"/>
        <dbReference type="EC" id="2.4.2.31"/>
    </reaction>
</comment>
<dbReference type="InterPro" id="IPR050999">
    <property type="entry name" value="ADP-ribosyltransferase_ARG"/>
</dbReference>
<evidence type="ECO:0000256" key="10">
    <source>
        <dbReference type="RuleBase" id="RU361228"/>
    </source>
</evidence>
<dbReference type="GO" id="GO:0106274">
    <property type="term" value="F:NAD+-protein-arginine ADP-ribosyltransferase activity"/>
    <property type="evidence" value="ECO:0007669"/>
    <property type="project" value="UniProtKB-EC"/>
</dbReference>
<reference evidence="11 12" key="1">
    <citation type="submission" date="2019-09" db="EMBL/GenBank/DDBJ databases">
        <title>Bird 10,000 Genomes (B10K) Project - Family phase.</title>
        <authorList>
            <person name="Zhang G."/>
        </authorList>
    </citation>
    <scope>NUCLEOTIDE SEQUENCE [LARGE SCALE GENOMIC DNA]</scope>
    <source>
        <strain evidence="11">OUT-0022</strain>
        <tissue evidence="11">Blood</tissue>
    </source>
</reference>
<dbReference type="EC" id="2.4.2.31" evidence="10"/>
<dbReference type="PROSITE" id="PS01291">
    <property type="entry name" value="ART"/>
    <property type="match status" value="1"/>
</dbReference>
<dbReference type="EMBL" id="VZSI01000266">
    <property type="protein sequence ID" value="NWY22078.1"/>
    <property type="molecule type" value="Genomic_DNA"/>
</dbReference>
<evidence type="ECO:0000256" key="6">
    <source>
        <dbReference type="ARBA" id="ARBA00022857"/>
    </source>
</evidence>
<keyword evidence="7 10" id="KW-0520">NAD</keyword>
<keyword evidence="4" id="KW-0548">Nucleotidyltransferase</keyword>
<proteinExistence type="inferred from homology"/>
<dbReference type="Gene3D" id="3.90.176.10">
    <property type="entry name" value="Toxin ADP-ribosyltransferase, Chain A, domain 1"/>
    <property type="match status" value="1"/>
</dbReference>
<dbReference type="GO" id="GO:0016779">
    <property type="term" value="F:nucleotidyltransferase activity"/>
    <property type="evidence" value="ECO:0007669"/>
    <property type="project" value="UniProtKB-KW"/>
</dbReference>
<evidence type="ECO:0000256" key="1">
    <source>
        <dbReference type="ARBA" id="ARBA00009558"/>
    </source>
</evidence>
<dbReference type="PROSITE" id="PS51996">
    <property type="entry name" value="TR_MART"/>
    <property type="match status" value="1"/>
</dbReference>
<dbReference type="Proteomes" id="UP000575874">
    <property type="component" value="Unassembled WGS sequence"/>
</dbReference>
<evidence type="ECO:0000313" key="11">
    <source>
        <dbReference type="EMBL" id="NWY22078.1"/>
    </source>
</evidence>
<sequence length="264" mass="29031">WPLPSMAPLAHTLALLAMAVATAAIEVVPLDMAQNSFDDQYQGGGPAMAAALPALKRSEFQQNKNFARAWAKATAEWQKKMSSVSYLPSDQAIALMAYTMDDLHEEFNAAVREAGSSPREYRDNFHFKGLHFLLSSALAALRDIQGRQCRCVIQAVSGVRFEAQPRDTVRLGQFLPLSHCGGNDHGGMDTVLQVDTCHSVDVRDFSSDPSKKQVLIQPFETFKVTFVVRDGDKVQIILNSTGNHSNSNCEWLRGDGTGTTWGDR</sequence>
<keyword evidence="3 10" id="KW-0808">Transferase</keyword>
<dbReference type="AlphaFoldDB" id="A0A7K7CPI2"/>
<dbReference type="PANTHER" id="PTHR10339:SF19">
    <property type="entry name" value="GPI-LINKED NAD(P)(+)--ARGININE ADP-RIBOSYLTRANSFERASE 1"/>
    <property type="match status" value="1"/>
</dbReference>
<comment type="caution">
    <text evidence="11">The sequence shown here is derived from an EMBL/GenBank/DDBJ whole genome shotgun (WGS) entry which is preliminary data.</text>
</comment>
<keyword evidence="2 10" id="KW-0328">Glycosyltransferase</keyword>
<evidence type="ECO:0000256" key="9">
    <source>
        <dbReference type="ARBA" id="ARBA00047597"/>
    </source>
</evidence>
<evidence type="ECO:0000256" key="3">
    <source>
        <dbReference type="ARBA" id="ARBA00022679"/>
    </source>
</evidence>